<keyword evidence="2" id="KW-0813">Transport</keyword>
<evidence type="ECO:0000313" key="11">
    <source>
        <dbReference type="EMBL" id="OYV03148.1"/>
    </source>
</evidence>
<evidence type="ECO:0000256" key="8">
    <source>
        <dbReference type="ARBA" id="ARBA00023170"/>
    </source>
</evidence>
<evidence type="ECO:0000256" key="4">
    <source>
        <dbReference type="ARBA" id="ARBA00022692"/>
    </source>
</evidence>
<comment type="subcellular location">
    <subcellularLocation>
        <location evidence="1">Cell outer membrane</location>
        <topology evidence="1">Multi-pass membrane protein</topology>
    </subcellularLocation>
</comment>
<keyword evidence="8" id="KW-0675">Receptor</keyword>
<dbReference type="Proteomes" id="UP000216312">
    <property type="component" value="Unassembled WGS sequence"/>
</dbReference>
<evidence type="ECO:0000259" key="10">
    <source>
        <dbReference type="Pfam" id="PF00593"/>
    </source>
</evidence>
<dbReference type="Gene3D" id="2.40.170.20">
    <property type="entry name" value="TonB-dependent receptor, beta-barrel domain"/>
    <property type="match status" value="1"/>
</dbReference>
<comment type="caution">
    <text evidence="11">The sequence shown here is derived from an EMBL/GenBank/DDBJ whole genome shotgun (WGS) entry which is preliminary data.</text>
</comment>
<dbReference type="PANTHER" id="PTHR30069:SF29">
    <property type="entry name" value="HEMOGLOBIN AND HEMOGLOBIN-HAPTOGLOBIN-BINDING PROTEIN 1-RELATED"/>
    <property type="match status" value="1"/>
</dbReference>
<gene>
    <name evidence="11" type="ORF">CGW93_02265</name>
</gene>
<feature type="domain" description="TonB-dependent receptor-like beta-barrel" evidence="10">
    <location>
        <begin position="168"/>
        <end position="384"/>
    </location>
</feature>
<evidence type="ECO:0000256" key="3">
    <source>
        <dbReference type="ARBA" id="ARBA00022452"/>
    </source>
</evidence>
<dbReference type="GO" id="GO:0044718">
    <property type="term" value="P:siderophore transmembrane transport"/>
    <property type="evidence" value="ECO:0007669"/>
    <property type="project" value="TreeGrafter"/>
</dbReference>
<keyword evidence="9" id="KW-0998">Cell outer membrane</keyword>
<keyword evidence="4" id="KW-0812">Transmembrane</keyword>
<keyword evidence="6" id="KW-0798">TonB box</keyword>
<dbReference type="InterPro" id="IPR039426">
    <property type="entry name" value="TonB-dep_rcpt-like"/>
</dbReference>
<dbReference type="InterPro" id="IPR037066">
    <property type="entry name" value="Plug_dom_sf"/>
</dbReference>
<reference evidence="12" key="1">
    <citation type="submission" date="2017-07" db="EMBL/GenBank/DDBJ databases">
        <title>Novel pathways for hydrocarbon cycling and metabolic interdependencies in hydrothermal sediment communities.</title>
        <authorList>
            <person name="Dombrowski N."/>
            <person name="Seitz K."/>
            <person name="Teske A."/>
            <person name="Baker B."/>
        </authorList>
    </citation>
    <scope>NUCLEOTIDE SEQUENCE [LARGE SCALE GENOMIC DNA]</scope>
</reference>
<dbReference type="EMBL" id="NMUJ01000019">
    <property type="protein sequence ID" value="OYV03148.1"/>
    <property type="molecule type" value="Genomic_DNA"/>
</dbReference>
<evidence type="ECO:0000256" key="6">
    <source>
        <dbReference type="ARBA" id="ARBA00023077"/>
    </source>
</evidence>
<dbReference type="InterPro" id="IPR000531">
    <property type="entry name" value="Beta-barrel_TonB"/>
</dbReference>
<organism evidence="11 12">
    <name type="scientific">candidate division WOR-3 bacterium 4484_18</name>
    <dbReference type="NCBI Taxonomy" id="2020626"/>
    <lineage>
        <taxon>Bacteria</taxon>
        <taxon>Bacteria division WOR-3</taxon>
    </lineage>
</organism>
<protein>
    <recommendedName>
        <fullName evidence="10">TonB-dependent receptor-like beta-barrel domain-containing protein</fullName>
    </recommendedName>
</protein>
<dbReference type="GO" id="GO:0015344">
    <property type="term" value="F:siderophore uptake transmembrane transporter activity"/>
    <property type="evidence" value="ECO:0007669"/>
    <property type="project" value="TreeGrafter"/>
</dbReference>
<dbReference type="AlphaFoldDB" id="A0A257LTZ1"/>
<dbReference type="Gene3D" id="2.170.130.10">
    <property type="entry name" value="TonB-dependent receptor, plug domain"/>
    <property type="match status" value="1"/>
</dbReference>
<evidence type="ECO:0000256" key="7">
    <source>
        <dbReference type="ARBA" id="ARBA00023136"/>
    </source>
</evidence>
<name>A0A257LTZ1_UNCW3</name>
<evidence type="ECO:0000256" key="2">
    <source>
        <dbReference type="ARBA" id="ARBA00022448"/>
    </source>
</evidence>
<evidence type="ECO:0000256" key="1">
    <source>
        <dbReference type="ARBA" id="ARBA00004571"/>
    </source>
</evidence>
<keyword evidence="7" id="KW-0472">Membrane</keyword>
<sequence>MWWIGLFIFMNPTNVDSSQVAAEYEILVTAKRIPMVSEYAAFSYKIMRTQLLPVSVPYWVDAHTWINYQVELATCHIRGISQKHNLILVNSVPIARELMLDFGILYPLWDKIELVRGSGTLYGSAAMGGVINFVSLPIRKTGVRVFLPTYTREGILRLALDVNLRCRGVNLQLRGIPENVSTGWRVPGLRFTTRYRWGTFEYDRLTRTRRPPDGVRTDTVNSISLKLTPPVAFNPQVTVFDNEFIEHYSSTWMYSCHREHTRGVRVEVRHHGTFNIVVGIDILHTVLNSTDVGDRERHEMAGWSRGEYIVGNLILCPTVRLDYNRTSGRVIPTYNLGITYRGKLIVFASYGTAFRYPSFFDLYWPAQIWDGGGVEGNPKLTPESITCGVHITWVGSTPMGWS</sequence>
<evidence type="ECO:0000256" key="9">
    <source>
        <dbReference type="ARBA" id="ARBA00023237"/>
    </source>
</evidence>
<evidence type="ECO:0000256" key="5">
    <source>
        <dbReference type="ARBA" id="ARBA00022729"/>
    </source>
</evidence>
<evidence type="ECO:0000313" key="12">
    <source>
        <dbReference type="Proteomes" id="UP000216312"/>
    </source>
</evidence>
<dbReference type="SUPFAM" id="SSF56935">
    <property type="entry name" value="Porins"/>
    <property type="match status" value="1"/>
</dbReference>
<proteinExistence type="predicted"/>
<dbReference type="Pfam" id="PF00593">
    <property type="entry name" value="TonB_dep_Rec_b-barrel"/>
    <property type="match status" value="1"/>
</dbReference>
<keyword evidence="5" id="KW-0732">Signal</keyword>
<dbReference type="InterPro" id="IPR036942">
    <property type="entry name" value="Beta-barrel_TonB_sf"/>
</dbReference>
<dbReference type="GO" id="GO:0009279">
    <property type="term" value="C:cell outer membrane"/>
    <property type="evidence" value="ECO:0007669"/>
    <property type="project" value="UniProtKB-SubCell"/>
</dbReference>
<accession>A0A257LTZ1</accession>
<keyword evidence="3" id="KW-1134">Transmembrane beta strand</keyword>
<dbReference type="PANTHER" id="PTHR30069">
    <property type="entry name" value="TONB-DEPENDENT OUTER MEMBRANE RECEPTOR"/>
    <property type="match status" value="1"/>
</dbReference>